<gene>
    <name evidence="3" type="ORF">L21SP4_00660</name>
</gene>
<evidence type="ECO:0000313" key="4">
    <source>
        <dbReference type="Proteomes" id="UP000035268"/>
    </source>
</evidence>
<accession>A0A0G3EIG4</accession>
<dbReference type="InterPro" id="IPR001387">
    <property type="entry name" value="Cro/C1-type_HTH"/>
</dbReference>
<dbReference type="InterPro" id="IPR010982">
    <property type="entry name" value="Lambda_DNA-bd_dom_sf"/>
</dbReference>
<dbReference type="OrthoDB" id="5957380at2"/>
<dbReference type="CDD" id="cd00093">
    <property type="entry name" value="HTH_XRE"/>
    <property type="match status" value="1"/>
</dbReference>
<reference evidence="4" key="1">
    <citation type="submission" date="2015-02" db="EMBL/GenBank/DDBJ databases">
        <title>Description and complete genome sequence of the first cultured representative of the subdivision 5 of the Verrucomicrobia phylum.</title>
        <authorList>
            <person name="Spring S."/>
            <person name="Bunk B."/>
            <person name="Sproer C."/>
            <person name="Klenk H.-P."/>
        </authorList>
    </citation>
    <scope>NUCLEOTIDE SEQUENCE [LARGE SCALE GENOMIC DNA]</scope>
    <source>
        <strain evidence="4">L21-Fru-AB</strain>
    </source>
</reference>
<organism evidence="3 4">
    <name type="scientific">Kiritimatiella glycovorans</name>
    <dbReference type="NCBI Taxonomy" id="1307763"/>
    <lineage>
        <taxon>Bacteria</taxon>
        <taxon>Pseudomonadati</taxon>
        <taxon>Kiritimatiellota</taxon>
        <taxon>Kiritimatiellia</taxon>
        <taxon>Kiritimatiellales</taxon>
        <taxon>Kiritimatiellaceae</taxon>
        <taxon>Kiritimatiella</taxon>
    </lineage>
</organism>
<evidence type="ECO:0000259" key="2">
    <source>
        <dbReference type="PROSITE" id="PS50943"/>
    </source>
</evidence>
<protein>
    <recommendedName>
        <fullName evidence="2">HTH cro/C1-type domain-containing protein</fullName>
    </recommendedName>
</protein>
<proteinExistence type="predicted"/>
<dbReference type="Gene3D" id="1.10.260.40">
    <property type="entry name" value="lambda repressor-like DNA-binding domains"/>
    <property type="match status" value="1"/>
</dbReference>
<evidence type="ECO:0000256" key="1">
    <source>
        <dbReference type="SAM" id="Coils"/>
    </source>
</evidence>
<dbReference type="EMBL" id="CP010904">
    <property type="protein sequence ID" value="AKJ63929.1"/>
    <property type="molecule type" value="Genomic_DNA"/>
</dbReference>
<dbReference type="Proteomes" id="UP000035268">
    <property type="component" value="Chromosome"/>
</dbReference>
<feature type="domain" description="HTH cro/C1-type" evidence="2">
    <location>
        <begin position="81"/>
        <end position="127"/>
    </location>
</feature>
<feature type="coiled-coil region" evidence="1">
    <location>
        <begin position="12"/>
        <end position="57"/>
    </location>
</feature>
<dbReference type="AlphaFoldDB" id="A0A0G3EIG4"/>
<dbReference type="GO" id="GO:0003677">
    <property type="term" value="F:DNA binding"/>
    <property type="evidence" value="ECO:0007669"/>
    <property type="project" value="InterPro"/>
</dbReference>
<keyword evidence="4" id="KW-1185">Reference proteome</keyword>
<reference evidence="3 4" key="2">
    <citation type="journal article" date="2016" name="ISME J.">
        <title>Characterization of the first cultured representative of Verrucomicrobia subdivision 5 indicates the proposal of a novel phylum.</title>
        <authorList>
            <person name="Spring S."/>
            <person name="Bunk B."/>
            <person name="Sproer C."/>
            <person name="Schumann P."/>
            <person name="Rohde M."/>
            <person name="Tindall B.J."/>
            <person name="Klenk H.P."/>
        </authorList>
    </citation>
    <scope>NUCLEOTIDE SEQUENCE [LARGE SCALE GENOMIC DNA]</scope>
    <source>
        <strain evidence="3 4">L21-Fru-AB</strain>
    </source>
</reference>
<dbReference type="RefSeq" id="WP_052881313.1">
    <property type="nucleotide sequence ID" value="NZ_CP010904.1"/>
</dbReference>
<dbReference type="KEGG" id="vbl:L21SP4_00660"/>
<name>A0A0G3EIG4_9BACT</name>
<evidence type="ECO:0000313" key="3">
    <source>
        <dbReference type="EMBL" id="AKJ63929.1"/>
    </source>
</evidence>
<dbReference type="SUPFAM" id="SSF47413">
    <property type="entry name" value="lambda repressor-like DNA-binding domains"/>
    <property type="match status" value="1"/>
</dbReference>
<dbReference type="STRING" id="1307763.L21SP4_00660"/>
<sequence length="151" mass="17055">MALKDELKKLIITEARREIRSELQSVKSMNNRQKKHIANLRRQIDALEKRMKALEKRVPEEPAGLEVPGEEVGGWLTGNGVKAARERFGFSRAQMGTLAGVSDQSILNWENRGRKKIEFRSAETLARMKAIVALGKREAQSELERMEAAQG</sequence>
<dbReference type="PROSITE" id="PS50943">
    <property type="entry name" value="HTH_CROC1"/>
    <property type="match status" value="1"/>
</dbReference>
<keyword evidence="1" id="KW-0175">Coiled coil</keyword>